<gene>
    <name evidence="4" type="ORF">POCULU_LOCUS967</name>
</gene>
<dbReference type="PANTHER" id="PTHR21354:SF0">
    <property type="entry name" value="ZINC FINGER PROTEIN 511"/>
    <property type="match status" value="1"/>
</dbReference>
<evidence type="ECO:0000259" key="3">
    <source>
        <dbReference type="PROSITE" id="PS50157"/>
    </source>
</evidence>
<feature type="region of interest" description="Disordered" evidence="2">
    <location>
        <begin position="176"/>
        <end position="216"/>
    </location>
</feature>
<feature type="compositionally biased region" description="Low complexity" evidence="2">
    <location>
        <begin position="190"/>
        <end position="202"/>
    </location>
</feature>
<name>A0A9N8W0C1_9GLOM</name>
<dbReference type="AlphaFoldDB" id="A0A9N8W0C1"/>
<proteinExistence type="predicted"/>
<dbReference type="OrthoDB" id="18440at2759"/>
<evidence type="ECO:0000256" key="2">
    <source>
        <dbReference type="SAM" id="MobiDB-lite"/>
    </source>
</evidence>
<dbReference type="SMART" id="SM00355">
    <property type="entry name" value="ZnF_C2H2"/>
    <property type="match status" value="2"/>
</dbReference>
<evidence type="ECO:0000313" key="4">
    <source>
        <dbReference type="EMBL" id="CAG8469486.1"/>
    </source>
</evidence>
<keyword evidence="1" id="KW-0479">Metal-binding</keyword>
<dbReference type="PROSITE" id="PS50157">
    <property type="entry name" value="ZINC_FINGER_C2H2_2"/>
    <property type="match status" value="1"/>
</dbReference>
<dbReference type="Gene3D" id="3.30.160.60">
    <property type="entry name" value="Classic Zinc Finger"/>
    <property type="match status" value="1"/>
</dbReference>
<dbReference type="EMBL" id="CAJVPJ010000062">
    <property type="protein sequence ID" value="CAG8469486.1"/>
    <property type="molecule type" value="Genomic_DNA"/>
</dbReference>
<keyword evidence="1" id="KW-0863">Zinc-finger</keyword>
<accession>A0A9N8W0C1</accession>
<dbReference type="Proteomes" id="UP000789572">
    <property type="component" value="Unassembled WGS sequence"/>
</dbReference>
<dbReference type="InterPro" id="IPR039258">
    <property type="entry name" value="ZNF511"/>
</dbReference>
<sequence>MALLALPLKRKFSPDDIFFQLGNLEIRALWLMKQAIIPKDQEYIKKEIDNITGFTSPVVCTQQPWCKRNPLYFPTAAAYESHYNASHRHVCSECKAVFPKQRFLELHLNEIHSTLVQLRRERGEKVYECFVEGCKKKFSTVKMRRLHTIDAHKYPKKFYFAIIKYGIVPYSIRRQQTQSRGRNTQINRQSASLPSSSTSASTSHDEPASMEGLVSSMSRMRLDTGNTGMEVDEKIDEMEIIDTAKGDTV</sequence>
<feature type="compositionally biased region" description="Polar residues" evidence="2">
    <location>
        <begin position="176"/>
        <end position="189"/>
    </location>
</feature>
<evidence type="ECO:0000313" key="5">
    <source>
        <dbReference type="Proteomes" id="UP000789572"/>
    </source>
</evidence>
<evidence type="ECO:0000256" key="1">
    <source>
        <dbReference type="PROSITE-ProRule" id="PRU00042"/>
    </source>
</evidence>
<dbReference type="GO" id="GO:0008270">
    <property type="term" value="F:zinc ion binding"/>
    <property type="evidence" value="ECO:0007669"/>
    <property type="project" value="UniProtKB-KW"/>
</dbReference>
<comment type="caution">
    <text evidence="4">The sequence shown here is derived from an EMBL/GenBank/DDBJ whole genome shotgun (WGS) entry which is preliminary data.</text>
</comment>
<keyword evidence="1" id="KW-0862">Zinc</keyword>
<dbReference type="PROSITE" id="PS00028">
    <property type="entry name" value="ZINC_FINGER_C2H2_1"/>
    <property type="match status" value="2"/>
</dbReference>
<reference evidence="4" key="1">
    <citation type="submission" date="2021-06" db="EMBL/GenBank/DDBJ databases">
        <authorList>
            <person name="Kallberg Y."/>
            <person name="Tangrot J."/>
            <person name="Rosling A."/>
        </authorList>
    </citation>
    <scope>NUCLEOTIDE SEQUENCE</scope>
    <source>
        <strain evidence="4">IA702</strain>
    </source>
</reference>
<organism evidence="4 5">
    <name type="scientific">Paraglomus occultum</name>
    <dbReference type="NCBI Taxonomy" id="144539"/>
    <lineage>
        <taxon>Eukaryota</taxon>
        <taxon>Fungi</taxon>
        <taxon>Fungi incertae sedis</taxon>
        <taxon>Mucoromycota</taxon>
        <taxon>Glomeromycotina</taxon>
        <taxon>Glomeromycetes</taxon>
        <taxon>Paraglomerales</taxon>
        <taxon>Paraglomeraceae</taxon>
        <taxon>Paraglomus</taxon>
    </lineage>
</organism>
<feature type="domain" description="C2H2-type" evidence="3">
    <location>
        <begin position="89"/>
        <end position="113"/>
    </location>
</feature>
<dbReference type="InterPro" id="IPR013087">
    <property type="entry name" value="Znf_C2H2_type"/>
</dbReference>
<protein>
    <submittedName>
        <fullName evidence="4">6004_t:CDS:1</fullName>
    </submittedName>
</protein>
<dbReference type="PANTHER" id="PTHR21354">
    <property type="entry name" value="ZINC FINGER PROTEIN 511"/>
    <property type="match status" value="1"/>
</dbReference>
<keyword evidence="5" id="KW-1185">Reference proteome</keyword>